<dbReference type="AlphaFoldDB" id="A0A9N9IWL9"/>
<keyword evidence="2" id="KW-1185">Reference proteome</keyword>
<sequence>MSDSMFSYLNATIYRITLHPNLDFRIAIIPAIPGSAMIYFTDATIPLNVSNIIPPDSQFTIIDS</sequence>
<evidence type="ECO:0000313" key="1">
    <source>
        <dbReference type="EMBL" id="CAG8754666.1"/>
    </source>
</evidence>
<dbReference type="EMBL" id="CAJVPQ010019754">
    <property type="protein sequence ID" value="CAG8754666.1"/>
    <property type="molecule type" value="Genomic_DNA"/>
</dbReference>
<protein>
    <submittedName>
        <fullName evidence="1">6617_t:CDS:1</fullName>
    </submittedName>
</protein>
<name>A0A9N9IWL9_9GLOM</name>
<reference evidence="1" key="1">
    <citation type="submission" date="2021-06" db="EMBL/GenBank/DDBJ databases">
        <authorList>
            <person name="Kallberg Y."/>
            <person name="Tangrot J."/>
            <person name="Rosling A."/>
        </authorList>
    </citation>
    <scope>NUCLEOTIDE SEQUENCE</scope>
    <source>
        <strain evidence="1">UK204</strain>
    </source>
</reference>
<evidence type="ECO:0000313" key="2">
    <source>
        <dbReference type="Proteomes" id="UP000789570"/>
    </source>
</evidence>
<organism evidence="1 2">
    <name type="scientific">Funneliformis caledonium</name>
    <dbReference type="NCBI Taxonomy" id="1117310"/>
    <lineage>
        <taxon>Eukaryota</taxon>
        <taxon>Fungi</taxon>
        <taxon>Fungi incertae sedis</taxon>
        <taxon>Mucoromycota</taxon>
        <taxon>Glomeromycotina</taxon>
        <taxon>Glomeromycetes</taxon>
        <taxon>Glomerales</taxon>
        <taxon>Glomeraceae</taxon>
        <taxon>Funneliformis</taxon>
    </lineage>
</organism>
<gene>
    <name evidence="1" type="ORF">FCALED_LOCUS16525</name>
</gene>
<dbReference type="Proteomes" id="UP000789570">
    <property type="component" value="Unassembled WGS sequence"/>
</dbReference>
<proteinExistence type="predicted"/>
<comment type="caution">
    <text evidence="1">The sequence shown here is derived from an EMBL/GenBank/DDBJ whole genome shotgun (WGS) entry which is preliminary data.</text>
</comment>
<accession>A0A9N9IWL9</accession>